<dbReference type="HOGENOM" id="CLU_1209966_0_0_1"/>
<dbReference type="EMBL" id="KI925458">
    <property type="protein sequence ID" value="ETW82276.1"/>
    <property type="molecule type" value="Genomic_DNA"/>
</dbReference>
<keyword evidence="3" id="KW-1185">Reference proteome</keyword>
<feature type="region of interest" description="Disordered" evidence="1">
    <location>
        <begin position="51"/>
        <end position="90"/>
    </location>
</feature>
<organism evidence="2 3">
    <name type="scientific">Heterobasidion irregulare (strain TC 32-1)</name>
    <dbReference type="NCBI Taxonomy" id="747525"/>
    <lineage>
        <taxon>Eukaryota</taxon>
        <taxon>Fungi</taxon>
        <taxon>Dikarya</taxon>
        <taxon>Basidiomycota</taxon>
        <taxon>Agaricomycotina</taxon>
        <taxon>Agaricomycetes</taxon>
        <taxon>Russulales</taxon>
        <taxon>Bondarzewiaceae</taxon>
        <taxon>Heterobasidion</taxon>
        <taxon>Heterobasidion annosum species complex</taxon>
    </lineage>
</organism>
<dbReference type="KEGG" id="hir:HETIRDRAFT_451831"/>
<feature type="compositionally biased region" description="Basic residues" evidence="1">
    <location>
        <begin position="79"/>
        <end position="88"/>
    </location>
</feature>
<feature type="region of interest" description="Disordered" evidence="1">
    <location>
        <begin position="1"/>
        <end position="29"/>
    </location>
</feature>
<proteinExistence type="predicted"/>
<dbReference type="GeneID" id="20676202"/>
<dbReference type="InParanoid" id="W4KB58"/>
<dbReference type="Proteomes" id="UP000030671">
    <property type="component" value="Unassembled WGS sequence"/>
</dbReference>
<evidence type="ECO:0000313" key="2">
    <source>
        <dbReference type="EMBL" id="ETW82276.1"/>
    </source>
</evidence>
<name>W4KB58_HETIT</name>
<sequence>MLTSGDTPETAGWPRRVALPPRAIPPMPTTTSALRYRADAVLSHTPPVIASHHLTQPPRVSHDDLEPATPAKTSPSSRHTPRKHRPHGLHHEQLRDAISQRALSQLNLTRRSRSYRIASTSHSLDLALVAFIAAIHRALVAALEVASVTRALAHAISISRSTYIAPRLATYKSPSIFVVKSHRKRINVLTLPHPDDPKRTMGNALCYLTDDGETEVSVILLESEQCSEN</sequence>
<reference evidence="2 3" key="1">
    <citation type="journal article" date="2012" name="New Phytol.">
        <title>Insight into trade-off between wood decay and parasitism from the genome of a fungal forest pathogen.</title>
        <authorList>
            <person name="Olson A."/>
            <person name="Aerts A."/>
            <person name="Asiegbu F."/>
            <person name="Belbahri L."/>
            <person name="Bouzid O."/>
            <person name="Broberg A."/>
            <person name="Canback B."/>
            <person name="Coutinho P.M."/>
            <person name="Cullen D."/>
            <person name="Dalman K."/>
            <person name="Deflorio G."/>
            <person name="van Diepen L.T."/>
            <person name="Dunand C."/>
            <person name="Duplessis S."/>
            <person name="Durling M."/>
            <person name="Gonthier P."/>
            <person name="Grimwood J."/>
            <person name="Fossdal C.G."/>
            <person name="Hansson D."/>
            <person name="Henrissat B."/>
            <person name="Hietala A."/>
            <person name="Himmelstrand K."/>
            <person name="Hoffmeister D."/>
            <person name="Hogberg N."/>
            <person name="James T.Y."/>
            <person name="Karlsson M."/>
            <person name="Kohler A."/>
            <person name="Kues U."/>
            <person name="Lee Y.H."/>
            <person name="Lin Y.C."/>
            <person name="Lind M."/>
            <person name="Lindquist E."/>
            <person name="Lombard V."/>
            <person name="Lucas S."/>
            <person name="Lunden K."/>
            <person name="Morin E."/>
            <person name="Murat C."/>
            <person name="Park J."/>
            <person name="Raffaello T."/>
            <person name="Rouze P."/>
            <person name="Salamov A."/>
            <person name="Schmutz J."/>
            <person name="Solheim H."/>
            <person name="Stahlberg J."/>
            <person name="Velez H."/>
            <person name="de Vries R.P."/>
            <person name="Wiebenga A."/>
            <person name="Woodward S."/>
            <person name="Yakovlev I."/>
            <person name="Garbelotto M."/>
            <person name="Martin F."/>
            <person name="Grigoriev I.V."/>
            <person name="Stenlid J."/>
        </authorList>
    </citation>
    <scope>NUCLEOTIDE SEQUENCE [LARGE SCALE GENOMIC DNA]</scope>
    <source>
        <strain evidence="2 3">TC 32-1</strain>
    </source>
</reference>
<protein>
    <submittedName>
        <fullName evidence="2">Uncharacterized protein</fullName>
    </submittedName>
</protein>
<evidence type="ECO:0000313" key="3">
    <source>
        <dbReference type="Proteomes" id="UP000030671"/>
    </source>
</evidence>
<dbReference type="AlphaFoldDB" id="W4KB58"/>
<dbReference type="RefSeq" id="XP_009546810.1">
    <property type="nucleotide sequence ID" value="XM_009548515.1"/>
</dbReference>
<accession>W4KB58</accession>
<evidence type="ECO:0000256" key="1">
    <source>
        <dbReference type="SAM" id="MobiDB-lite"/>
    </source>
</evidence>
<gene>
    <name evidence="2" type="ORF">HETIRDRAFT_451831</name>
</gene>